<feature type="transmembrane region" description="Helical" evidence="1">
    <location>
        <begin position="483"/>
        <end position="503"/>
    </location>
</feature>
<keyword evidence="1" id="KW-0472">Membrane</keyword>
<name>A0ABT0YBK2_9ACTN</name>
<sequence>MDIVYGRRAWVSRLGWTLIGAALLVVGSWVVVSAMHARTTDEFNRWVGWANILALVVGAVGTALVAFDKAGRRRDYSAPDRSGEVAERCLAEFGSAIEQAWSREAVIRQVGPPAPVMVRWSSTGRPAASRNVVLDESESPGWRELPLEGDVGQIVAAFRALPHRQLLVLGDPGAGKTILAMLLTLGLLRRPEPGEPVPVLLSISSWDTGEPIGEFIVRRLVEDFAAVLAEHGEPATLAWRLLGQRRLLPILDGLDELPSERHGEALDALDRFGAEERPFVVTCRGREYDRAVRRQQTILSRAAVIEIDPVGVEAAITFLSYPELGSPRWQQVFRRMRERPKGHLAAALSTPLLVALTRVAYTEPSTSPAELLDLPTRRAVENHLMQAFLTSVYSLPPDPHPYGIRPGSAYKLERAERWLACLAHHLNQTGLRDLRWWQIDPALLARHRIRALIIPLVAAVLGVAAIWGGIVGATQGWWPGARAAATGFIIGVLAVCDVYQAMWPEGYPSFARRLQQARRVRRPATWRLRLGYGIGGGLLTGLLVADLRTTLPAGILCGLLAMSLPTWRPRRRLPRNDPAASFLINRRRVANAVVQHSITAAAVFAVLAWLVGSTPIGSTAVAAAAVYATTAGLAAGGWTWIQFRLAHARLAWDHWLPWRLGAFLDDAHRNGVLRQAGSVYQFRHALLQDHLANRLRKERLREDAVRGNRYSAEKLVELLVEQGAVDEAIELLRVRDASSSWIDQGQLIDLLATRGQVGELRVLADRGVGAAVWRVALHAAENGQVAEVMELLSRTDVASSRIGSGQRDEGVERGLAEVLAAHGHEQELTDLADRGNNSAALELAGLLASRGRVEELRARADGGDHFATWRLVRLLREQGRVEDAITMLRVRVDRGDSSVVLDLIELLAEQERWDAIADLLRVAVDDERFPSSFYATKVADFLAERGRVEELRVLAEAGGWRASERLTPMLIARGRVVEAIETLRAGAKAGRFGAEAELIDLIADPAVVNAAVEVLRASVESGGPGAARQLEELTADLHLVHDEIASLRARARTGDKSASGRLADLLARQGRVIELRARADTGDQAAGERLAELLMKQGHVDELRARADDGDQAAGERLVALLTGRGELDELRARADVGDRQAVEPLVDLLVKRGRGDEAIEFLWTQVDIDVTIGDSNGNGDLPKRLARLLAEQGHISDAARILQALADRYDFEAAHQLASLKAVQAAIEVLRPYADDGNDDADKELAELLAGRGRVRELEQRADAGGWHASLCLAEFLARHGRIDELRRRADADDWWAERLLVDLLVANDDEQALREWAETGNLSALCGLVARYAEQDRLDEAIRVVRSTSNADARSEAARSLAYLLANRERVDEAIDVLQAFTNVEDRSASRRLVDLLARQGRLDEAIEVVLQVLNLEYADVEPVVDVESDPEGSAAESGLEGLEEDSNVEFGGEGLYLGGGDVRDWERCLIDLLAEGGRVDVLRAAADAGDPYARTRLAALLTRLGRVDELRARAVTGDWPAAEQLLATLDGHGGADEAIEILRTLLDGADAHGSGVDVESVNVGVRRSAMRRLADLLALHERVDDLRTLAETDNEYARARLAGLLARLGHVDELRTRADASDPYAAEQLITVLHRRGDTDRAIELLLVWAKNRRSNTEPHRRDLLWDGAPTIGDSASWGLEFRPLDLVADDGVRVSSPAPPSFREARNELVDLLSEQDRIDDLAVLAAASDWYARRQLAALLARLGRTDELRGLSDSGDSYAAELLVATLAREDRIHDIVTILRTRAGDGLAEMSLNKAAERVADSLAGQGRIGDALEVLRALAAAGRVGASARVATHLAERGDIDELRALADADASGAGWRLADQLARLGRVQELRKRADAGDWDAASRLAQLLIERVD</sequence>
<dbReference type="EMBL" id="JAMQOL010000059">
    <property type="protein sequence ID" value="MCM4083413.1"/>
    <property type="molecule type" value="Genomic_DNA"/>
</dbReference>
<feature type="transmembrane region" description="Helical" evidence="1">
    <location>
        <begin position="46"/>
        <end position="67"/>
    </location>
</feature>
<dbReference type="Proteomes" id="UP001523216">
    <property type="component" value="Unassembled WGS sequence"/>
</dbReference>
<dbReference type="PROSITE" id="PS50837">
    <property type="entry name" value="NACHT"/>
    <property type="match status" value="1"/>
</dbReference>
<feature type="transmembrane region" description="Helical" evidence="1">
    <location>
        <begin position="589"/>
        <end position="610"/>
    </location>
</feature>
<dbReference type="Gene3D" id="3.40.50.300">
    <property type="entry name" value="P-loop containing nucleotide triphosphate hydrolases"/>
    <property type="match status" value="1"/>
</dbReference>
<dbReference type="SUPFAM" id="SSF52540">
    <property type="entry name" value="P-loop containing nucleoside triphosphate hydrolases"/>
    <property type="match status" value="1"/>
</dbReference>
<feature type="transmembrane region" description="Helical" evidence="1">
    <location>
        <begin position="524"/>
        <end position="545"/>
    </location>
</feature>
<dbReference type="InterPro" id="IPR007111">
    <property type="entry name" value="NACHT_NTPase"/>
</dbReference>
<evidence type="ECO:0000313" key="4">
    <source>
        <dbReference type="Proteomes" id="UP001523216"/>
    </source>
</evidence>
<feature type="domain" description="NACHT" evidence="2">
    <location>
        <begin position="164"/>
        <end position="269"/>
    </location>
</feature>
<reference evidence="3 4" key="1">
    <citation type="submission" date="2022-06" db="EMBL/GenBank/DDBJ databases">
        <title>Actinoplanes abujensis sp. nov., isolated from Nigerian arid soil.</title>
        <authorList>
            <person name="Ding P."/>
        </authorList>
    </citation>
    <scope>NUCLEOTIDE SEQUENCE [LARGE SCALE GENOMIC DNA]</scope>
    <source>
        <strain evidence="4">TRM88002</strain>
    </source>
</reference>
<evidence type="ECO:0000259" key="2">
    <source>
        <dbReference type="PROSITE" id="PS50837"/>
    </source>
</evidence>
<dbReference type="SUPFAM" id="SSF48452">
    <property type="entry name" value="TPR-like"/>
    <property type="match status" value="1"/>
</dbReference>
<dbReference type="InterPro" id="IPR011990">
    <property type="entry name" value="TPR-like_helical_dom_sf"/>
</dbReference>
<feature type="transmembrane region" description="Helical" evidence="1">
    <location>
        <begin position="451"/>
        <end position="471"/>
    </location>
</feature>
<gene>
    <name evidence="3" type="ORF">LXN57_38280</name>
</gene>
<keyword evidence="4" id="KW-1185">Reference proteome</keyword>
<proteinExistence type="predicted"/>
<feature type="transmembrane region" description="Helical" evidence="1">
    <location>
        <begin position="616"/>
        <end position="641"/>
    </location>
</feature>
<evidence type="ECO:0000256" key="1">
    <source>
        <dbReference type="SAM" id="Phobius"/>
    </source>
</evidence>
<comment type="caution">
    <text evidence="3">The sequence shown here is derived from an EMBL/GenBank/DDBJ whole genome shotgun (WGS) entry which is preliminary data.</text>
</comment>
<accession>A0ABT0YBK2</accession>
<dbReference type="InterPro" id="IPR027417">
    <property type="entry name" value="P-loop_NTPase"/>
</dbReference>
<feature type="transmembrane region" description="Helical" evidence="1">
    <location>
        <begin position="14"/>
        <end position="34"/>
    </location>
</feature>
<dbReference type="Gene3D" id="1.25.40.10">
    <property type="entry name" value="Tetratricopeptide repeat domain"/>
    <property type="match status" value="3"/>
</dbReference>
<organism evidence="3 4">
    <name type="scientific">Paractinoplanes hotanensis</name>
    <dbReference type="NCBI Taxonomy" id="2906497"/>
    <lineage>
        <taxon>Bacteria</taxon>
        <taxon>Bacillati</taxon>
        <taxon>Actinomycetota</taxon>
        <taxon>Actinomycetes</taxon>
        <taxon>Micromonosporales</taxon>
        <taxon>Micromonosporaceae</taxon>
        <taxon>Paractinoplanes</taxon>
    </lineage>
</organism>
<keyword evidence="1" id="KW-1133">Transmembrane helix</keyword>
<dbReference type="RefSeq" id="WP_251803114.1">
    <property type="nucleotide sequence ID" value="NZ_JAMQOL010000059.1"/>
</dbReference>
<protein>
    <submittedName>
        <fullName evidence="3">NACHT domain-containing protein</fullName>
    </submittedName>
</protein>
<keyword evidence="1" id="KW-0812">Transmembrane</keyword>
<evidence type="ECO:0000313" key="3">
    <source>
        <dbReference type="EMBL" id="MCM4083413.1"/>
    </source>
</evidence>